<feature type="transmembrane region" description="Helical" evidence="7">
    <location>
        <begin position="440"/>
        <end position="460"/>
    </location>
</feature>
<organism evidence="9 10">
    <name type="scientific">Actinocatenispora rupis</name>
    <dbReference type="NCBI Taxonomy" id="519421"/>
    <lineage>
        <taxon>Bacteria</taxon>
        <taxon>Bacillati</taxon>
        <taxon>Actinomycetota</taxon>
        <taxon>Actinomycetes</taxon>
        <taxon>Micromonosporales</taxon>
        <taxon>Micromonosporaceae</taxon>
        <taxon>Actinocatenispora</taxon>
    </lineage>
</organism>
<dbReference type="RefSeq" id="WP_203664296.1">
    <property type="nucleotide sequence ID" value="NZ_BAAAZM010000015.1"/>
</dbReference>
<dbReference type="EMBL" id="BOMB01000048">
    <property type="protein sequence ID" value="GID15831.1"/>
    <property type="molecule type" value="Genomic_DNA"/>
</dbReference>
<evidence type="ECO:0000313" key="9">
    <source>
        <dbReference type="EMBL" id="GID15831.1"/>
    </source>
</evidence>
<evidence type="ECO:0000256" key="7">
    <source>
        <dbReference type="SAM" id="Phobius"/>
    </source>
</evidence>
<comment type="caution">
    <text evidence="9">The sequence shown here is derived from an EMBL/GenBank/DDBJ whole genome shotgun (WGS) entry which is preliminary data.</text>
</comment>
<dbReference type="GO" id="GO:0005886">
    <property type="term" value="C:plasma membrane"/>
    <property type="evidence" value="ECO:0007669"/>
    <property type="project" value="UniProtKB-SubCell"/>
</dbReference>
<evidence type="ECO:0000256" key="6">
    <source>
        <dbReference type="ARBA" id="ARBA00023136"/>
    </source>
</evidence>
<feature type="transmembrane region" description="Helical" evidence="7">
    <location>
        <begin position="318"/>
        <end position="337"/>
    </location>
</feature>
<feature type="domain" description="EccD-like transmembrane" evidence="8">
    <location>
        <begin position="120"/>
        <end position="463"/>
    </location>
</feature>
<keyword evidence="10" id="KW-1185">Reference proteome</keyword>
<gene>
    <name evidence="9" type="ORF">Aru02nite_67200</name>
</gene>
<name>A0A8J3NEB3_9ACTN</name>
<evidence type="ECO:0000256" key="4">
    <source>
        <dbReference type="ARBA" id="ARBA00022692"/>
    </source>
</evidence>
<feature type="transmembrane region" description="Helical" evidence="7">
    <location>
        <begin position="123"/>
        <end position="143"/>
    </location>
</feature>
<feature type="transmembrane region" description="Helical" evidence="7">
    <location>
        <begin position="398"/>
        <end position="420"/>
    </location>
</feature>
<evidence type="ECO:0000256" key="2">
    <source>
        <dbReference type="ARBA" id="ARBA00006162"/>
    </source>
</evidence>
<evidence type="ECO:0000256" key="3">
    <source>
        <dbReference type="ARBA" id="ARBA00022475"/>
    </source>
</evidence>
<keyword evidence="4 7" id="KW-0812">Transmembrane</keyword>
<dbReference type="Pfam" id="PF19053">
    <property type="entry name" value="EccD"/>
    <property type="match status" value="1"/>
</dbReference>
<feature type="transmembrane region" description="Helical" evidence="7">
    <location>
        <begin position="177"/>
        <end position="196"/>
    </location>
</feature>
<keyword evidence="3" id="KW-1003">Cell membrane</keyword>
<evidence type="ECO:0000256" key="5">
    <source>
        <dbReference type="ARBA" id="ARBA00022989"/>
    </source>
</evidence>
<protein>
    <recommendedName>
        <fullName evidence="8">EccD-like transmembrane domain-containing protein</fullName>
    </recommendedName>
</protein>
<dbReference type="Gene3D" id="3.10.20.90">
    <property type="entry name" value="Phosphatidylinositol 3-kinase Catalytic Subunit, Chain A, domain 1"/>
    <property type="match status" value="1"/>
</dbReference>
<dbReference type="InterPro" id="IPR006707">
    <property type="entry name" value="T7SS_EccD"/>
</dbReference>
<evidence type="ECO:0000313" key="10">
    <source>
        <dbReference type="Proteomes" id="UP000612808"/>
    </source>
</evidence>
<dbReference type="AlphaFoldDB" id="A0A8J3NEB3"/>
<dbReference type="Pfam" id="PF08817">
    <property type="entry name" value="YukD"/>
    <property type="match status" value="1"/>
</dbReference>
<feature type="transmembrane region" description="Helical" evidence="7">
    <location>
        <begin position="202"/>
        <end position="224"/>
    </location>
</feature>
<feature type="transmembrane region" description="Helical" evidence="7">
    <location>
        <begin position="343"/>
        <end position="360"/>
    </location>
</feature>
<comment type="subcellular location">
    <subcellularLocation>
        <location evidence="1">Cell membrane</location>
        <topology evidence="1">Multi-pass membrane protein</topology>
    </subcellularLocation>
</comment>
<keyword evidence="6 7" id="KW-0472">Membrane</keyword>
<dbReference type="InterPro" id="IPR024962">
    <property type="entry name" value="YukD-like"/>
</dbReference>
<evidence type="ECO:0000256" key="1">
    <source>
        <dbReference type="ARBA" id="ARBA00004651"/>
    </source>
</evidence>
<reference evidence="9" key="1">
    <citation type="submission" date="2021-01" db="EMBL/GenBank/DDBJ databases">
        <title>Whole genome shotgun sequence of Actinocatenispora rupis NBRC 107355.</title>
        <authorList>
            <person name="Komaki H."/>
            <person name="Tamura T."/>
        </authorList>
    </citation>
    <scope>NUCLEOTIDE SEQUENCE</scope>
    <source>
        <strain evidence="9">NBRC 107355</strain>
    </source>
</reference>
<feature type="transmembrane region" description="Helical" evidence="7">
    <location>
        <begin position="149"/>
        <end position="170"/>
    </location>
</feature>
<sequence length="465" mass="45760">MTVLAGAGLTRVTIVAPKTRVDLSVPDDVPLADLLPTLLKYVGEDVARAGTAHGGWALARLGGRALDTDRTPAQLAIKHGEELHFAPREELAPEVVFDDVVDAIVGGVEAHGRRWTPGTTRRFGLGVLAGAALLGAVLLAVAAPPLAGGLTGLGLGAVLLLASAVLARAVGDARAGLVAAALAPAYGFVGGMLLLATATDRYAAGPLLLGTTAALLCTVLGAVAVAYQVPVFVGAGTALVGTAAAALVVLAAGVSPAAAAAVLGAVALAVVPAAPMAAFRLARLPVPTIPTTAEELKADAVEVAGAEVLTRTVVAGHYLTALVAAASAVVAGCVVVVVATGGWAGALLALVVSLVLLCRSRSFVVLAHRMPPLLAGLVGLAALATGVALAGIPSVPPGVALAVALAVVLLAGAGAAGYGLANAGRRTTPVWGRVLDIVEVVLGLAVIPLVLAVCQLYTLIRALNG</sequence>
<keyword evidence="5 7" id="KW-1133">Transmembrane helix</keyword>
<feature type="transmembrane region" description="Helical" evidence="7">
    <location>
        <begin position="372"/>
        <end position="392"/>
    </location>
</feature>
<feature type="transmembrane region" description="Helical" evidence="7">
    <location>
        <begin position="258"/>
        <end position="279"/>
    </location>
</feature>
<dbReference type="PIRSF" id="PIRSF017804">
    <property type="entry name" value="Secretion_EccD1"/>
    <property type="match status" value="1"/>
</dbReference>
<dbReference type="Proteomes" id="UP000612808">
    <property type="component" value="Unassembled WGS sequence"/>
</dbReference>
<evidence type="ECO:0000259" key="8">
    <source>
        <dbReference type="Pfam" id="PF19053"/>
    </source>
</evidence>
<comment type="similarity">
    <text evidence="2">Belongs to the EccD/Snm4 family.</text>
</comment>
<accession>A0A8J3NEB3</accession>
<proteinExistence type="inferred from homology"/>
<dbReference type="InterPro" id="IPR044049">
    <property type="entry name" value="EccD_transm"/>
</dbReference>
<feature type="transmembrane region" description="Helical" evidence="7">
    <location>
        <begin position="231"/>
        <end position="252"/>
    </location>
</feature>
<dbReference type="NCBIfam" id="TIGR03920">
    <property type="entry name" value="T7SS_EccD"/>
    <property type="match status" value="1"/>
</dbReference>